<dbReference type="KEGG" id="pez:HWQ56_10075"/>
<reference evidence="2 3" key="1">
    <citation type="submission" date="2020-06" db="EMBL/GenBank/DDBJ databases">
        <title>Pseudomonas eucalypticola sp. nov., an endophyte of Eucalyptus dunnii leaves with biocontrol ability of eucalyptus leaf blight.</title>
        <authorList>
            <person name="Liu Y."/>
            <person name="Song Z."/>
            <person name="Zeng H."/>
            <person name="Lu M."/>
            <person name="Wang X."/>
            <person name="Lian X."/>
            <person name="Zhang Q."/>
        </authorList>
    </citation>
    <scope>NUCLEOTIDE SEQUENCE [LARGE SCALE GENOMIC DNA]</scope>
    <source>
        <strain evidence="2 3">NP-1</strain>
    </source>
</reference>
<dbReference type="Gene3D" id="3.50.70.10">
    <property type="match status" value="1"/>
</dbReference>
<dbReference type="EMBL" id="CP056030">
    <property type="protein sequence ID" value="QKZ04111.1"/>
    <property type="molecule type" value="Genomic_DNA"/>
</dbReference>
<dbReference type="Pfam" id="PF16036">
    <property type="entry name" value="Chalcone_3"/>
    <property type="match status" value="1"/>
</dbReference>
<evidence type="ECO:0000313" key="2">
    <source>
        <dbReference type="EMBL" id="QKZ04111.1"/>
    </source>
</evidence>
<organism evidence="2 3">
    <name type="scientific">Pseudomonas eucalypticola</name>
    <dbReference type="NCBI Taxonomy" id="2599595"/>
    <lineage>
        <taxon>Bacteria</taxon>
        <taxon>Pseudomonadati</taxon>
        <taxon>Pseudomonadota</taxon>
        <taxon>Gammaproteobacteria</taxon>
        <taxon>Pseudomonadales</taxon>
        <taxon>Pseudomonadaceae</taxon>
        <taxon>Pseudomonas</taxon>
    </lineage>
</organism>
<dbReference type="InterPro" id="IPR016087">
    <property type="entry name" value="Chalcone_isomerase"/>
</dbReference>
<dbReference type="GO" id="GO:0016853">
    <property type="term" value="F:isomerase activity"/>
    <property type="evidence" value="ECO:0007669"/>
    <property type="project" value="UniProtKB-KW"/>
</dbReference>
<proteinExistence type="predicted"/>
<sequence length="187" mass="21210">MRHKPLLLLLFFCSLALGDTADRLREANFAAQWGQAPTLERKNQALLNYLFVDVYAAAFYAKAGVSPQQAVDSFSDQRLELFYFHDVDRDDVIKAANRTLERQANPNQLLAARGEIDRLHRTFTDIHAGDRYALVYGPARGLSVERNGQVFFTSKDKDLARLYLNIWLAPRGLSDNLRLSLLHSSTP</sequence>
<keyword evidence="3" id="KW-1185">Reference proteome</keyword>
<accession>A0A7D5HW81</accession>
<protein>
    <submittedName>
        <fullName evidence="2">Chalcone isomerase family protein</fullName>
    </submittedName>
</protein>
<dbReference type="AlphaFoldDB" id="A0A7D5HW81"/>
<dbReference type="RefSeq" id="WP_158157970.1">
    <property type="nucleotide sequence ID" value="NZ_CP056030.1"/>
</dbReference>
<evidence type="ECO:0000313" key="3">
    <source>
        <dbReference type="Proteomes" id="UP000509568"/>
    </source>
</evidence>
<evidence type="ECO:0000259" key="1">
    <source>
        <dbReference type="Pfam" id="PF16036"/>
    </source>
</evidence>
<gene>
    <name evidence="2" type="ORF">HWQ56_10075</name>
</gene>
<feature type="domain" description="Chalcone isomerase" evidence="1">
    <location>
        <begin position="49"/>
        <end position="182"/>
    </location>
</feature>
<dbReference type="Proteomes" id="UP000509568">
    <property type="component" value="Chromosome"/>
</dbReference>
<keyword evidence="2" id="KW-0413">Isomerase</keyword>
<dbReference type="InterPro" id="IPR016088">
    <property type="entry name" value="Chalcone_isomerase_3-sand"/>
</dbReference>
<name>A0A7D5HW81_9PSED</name>